<dbReference type="Gene3D" id="4.10.40.20">
    <property type="match status" value="1"/>
</dbReference>
<dbReference type="PROSITE" id="PS51323">
    <property type="entry name" value="IGFBP_N_2"/>
    <property type="match status" value="1"/>
</dbReference>
<sequence>MDTTARMSPIPKRLKMKITLVFVVIAAVAVVSVWATSPPNCAAVTCDPSTCPATECTCGSHKDYCGCCDYCDTCPNEECTRLFRDPCSEGHHCVLDNPEERFETGGKGHCRPRPDAEAGHSHHG</sequence>
<dbReference type="InterPro" id="IPR009030">
    <property type="entry name" value="Growth_fac_rcpt_cys_sf"/>
</dbReference>
<dbReference type="AlphaFoldDB" id="A0AAQ4EEN4"/>
<keyword evidence="6" id="KW-1185">Reference proteome</keyword>
<proteinExistence type="predicted"/>
<accession>A0AAQ4EEN4</accession>
<gene>
    <name evidence="5" type="ORF">V5799_012349</name>
</gene>
<evidence type="ECO:0000256" key="2">
    <source>
        <dbReference type="SAM" id="MobiDB-lite"/>
    </source>
</evidence>
<dbReference type="Proteomes" id="UP001321473">
    <property type="component" value="Unassembled WGS sequence"/>
</dbReference>
<feature type="signal peptide" evidence="3">
    <location>
        <begin position="1"/>
        <end position="35"/>
    </location>
</feature>
<feature type="chain" id="PRO_5043055823" description="IGFBP N-terminal domain-containing protein" evidence="3">
    <location>
        <begin position="36"/>
        <end position="124"/>
    </location>
</feature>
<dbReference type="InterPro" id="IPR000867">
    <property type="entry name" value="IGFBP-like"/>
</dbReference>
<keyword evidence="1" id="KW-1015">Disulfide bond</keyword>
<keyword evidence="3" id="KW-0732">Signal</keyword>
<evidence type="ECO:0000256" key="3">
    <source>
        <dbReference type="SAM" id="SignalP"/>
    </source>
</evidence>
<evidence type="ECO:0000259" key="4">
    <source>
        <dbReference type="PROSITE" id="PS51323"/>
    </source>
</evidence>
<evidence type="ECO:0000313" key="6">
    <source>
        <dbReference type="Proteomes" id="UP001321473"/>
    </source>
</evidence>
<dbReference type="EMBL" id="JARKHS020017332">
    <property type="protein sequence ID" value="KAK8773104.1"/>
    <property type="molecule type" value="Genomic_DNA"/>
</dbReference>
<feature type="domain" description="IGFBP N-terminal" evidence="4">
    <location>
        <begin position="37"/>
        <end position="113"/>
    </location>
</feature>
<dbReference type="SUPFAM" id="SSF57184">
    <property type="entry name" value="Growth factor receptor domain"/>
    <property type="match status" value="1"/>
</dbReference>
<dbReference type="GO" id="GO:0005576">
    <property type="term" value="C:extracellular region"/>
    <property type="evidence" value="ECO:0007669"/>
    <property type="project" value="InterPro"/>
</dbReference>
<reference evidence="5 6" key="1">
    <citation type="journal article" date="2023" name="Arcadia Sci">
        <title>De novo assembly of a long-read Amblyomma americanum tick genome.</title>
        <authorList>
            <person name="Chou S."/>
            <person name="Poskanzer K.E."/>
            <person name="Rollins M."/>
            <person name="Thuy-Boun P.S."/>
        </authorList>
    </citation>
    <scope>NUCLEOTIDE SEQUENCE [LARGE SCALE GENOMIC DNA]</scope>
    <source>
        <strain evidence="5">F_SG_1</strain>
        <tissue evidence="5">Salivary glands</tissue>
    </source>
</reference>
<feature type="region of interest" description="Disordered" evidence="2">
    <location>
        <begin position="104"/>
        <end position="124"/>
    </location>
</feature>
<protein>
    <recommendedName>
        <fullName evidence="4">IGFBP N-terminal domain-containing protein</fullName>
    </recommendedName>
</protein>
<name>A0AAQ4EEN4_AMBAM</name>
<comment type="caution">
    <text evidence="5">The sequence shown here is derived from an EMBL/GenBank/DDBJ whole genome shotgun (WGS) entry which is preliminary data.</text>
</comment>
<organism evidence="5 6">
    <name type="scientific">Amblyomma americanum</name>
    <name type="common">Lone star tick</name>
    <dbReference type="NCBI Taxonomy" id="6943"/>
    <lineage>
        <taxon>Eukaryota</taxon>
        <taxon>Metazoa</taxon>
        <taxon>Ecdysozoa</taxon>
        <taxon>Arthropoda</taxon>
        <taxon>Chelicerata</taxon>
        <taxon>Arachnida</taxon>
        <taxon>Acari</taxon>
        <taxon>Parasitiformes</taxon>
        <taxon>Ixodida</taxon>
        <taxon>Ixodoidea</taxon>
        <taxon>Ixodidae</taxon>
        <taxon>Amblyomminae</taxon>
        <taxon>Amblyomma</taxon>
    </lineage>
</organism>
<evidence type="ECO:0000313" key="5">
    <source>
        <dbReference type="EMBL" id="KAK8773104.1"/>
    </source>
</evidence>
<evidence type="ECO:0000256" key="1">
    <source>
        <dbReference type="ARBA" id="ARBA00023157"/>
    </source>
</evidence>